<feature type="compositionally biased region" description="Polar residues" evidence="1">
    <location>
        <begin position="963"/>
        <end position="976"/>
    </location>
</feature>
<dbReference type="AlphaFoldDB" id="A0AAD3TW42"/>
<dbReference type="Proteomes" id="UP001222932">
    <property type="component" value="Unassembled WGS sequence"/>
</dbReference>
<keyword evidence="3" id="KW-0732">Signal</keyword>
<feature type="transmembrane region" description="Helical" evidence="2">
    <location>
        <begin position="522"/>
        <end position="541"/>
    </location>
</feature>
<feature type="region of interest" description="Disordered" evidence="1">
    <location>
        <begin position="888"/>
        <end position="1039"/>
    </location>
</feature>
<dbReference type="PANTHER" id="PTHR31145">
    <property type="entry name" value="INTEGRAL MEMBRANE PROTEIN (AFU_ORTHOLOGUE AFUA_7G01610)"/>
    <property type="match status" value="1"/>
</dbReference>
<evidence type="ECO:0000313" key="6">
    <source>
        <dbReference type="Proteomes" id="UP001222932"/>
    </source>
</evidence>
<feature type="compositionally biased region" description="Polar residues" evidence="1">
    <location>
        <begin position="1182"/>
        <end position="1192"/>
    </location>
</feature>
<protein>
    <recommendedName>
        <fullName evidence="4">TRP C-terminal domain-containing protein</fullName>
    </recommendedName>
</protein>
<name>A0AAD3TW42_9TREE</name>
<keyword evidence="2" id="KW-0812">Transmembrane</keyword>
<proteinExistence type="predicted"/>
<feature type="domain" description="TRP C-terminal" evidence="4">
    <location>
        <begin position="487"/>
        <end position="686"/>
    </location>
</feature>
<keyword evidence="6" id="KW-1185">Reference proteome</keyword>
<dbReference type="Pfam" id="PF06011">
    <property type="entry name" value="TRP"/>
    <property type="match status" value="1"/>
</dbReference>
<comment type="caution">
    <text evidence="5">The sequence shown here is derived from an EMBL/GenBank/DDBJ whole genome shotgun (WGS) entry which is preliminary data.</text>
</comment>
<feature type="transmembrane region" description="Helical" evidence="2">
    <location>
        <begin position="374"/>
        <end position="402"/>
    </location>
</feature>
<feature type="region of interest" description="Disordered" evidence="1">
    <location>
        <begin position="1056"/>
        <end position="1225"/>
    </location>
</feature>
<dbReference type="InterPro" id="IPR040241">
    <property type="entry name" value="TRP_Flc/Pkd2-like"/>
</dbReference>
<keyword evidence="2" id="KW-0472">Membrane</keyword>
<feature type="region of interest" description="Disordered" evidence="1">
    <location>
        <begin position="835"/>
        <end position="866"/>
    </location>
</feature>
<reference evidence="5" key="2">
    <citation type="submission" date="2023-06" db="EMBL/GenBank/DDBJ databases">
        <authorList>
            <person name="Kobayashi Y."/>
            <person name="Kayamori A."/>
            <person name="Aoki K."/>
            <person name="Shiwa Y."/>
            <person name="Fujita N."/>
            <person name="Sugita T."/>
            <person name="Iwasaki W."/>
            <person name="Tanaka N."/>
            <person name="Takashima M."/>
        </authorList>
    </citation>
    <scope>NUCLEOTIDE SEQUENCE</scope>
    <source>
        <strain evidence="5">HIS016</strain>
    </source>
</reference>
<feature type="signal peptide" evidence="3">
    <location>
        <begin position="1"/>
        <end position="19"/>
    </location>
</feature>
<evidence type="ECO:0000256" key="3">
    <source>
        <dbReference type="SAM" id="SignalP"/>
    </source>
</evidence>
<reference evidence="5" key="1">
    <citation type="journal article" date="2023" name="BMC Genomics">
        <title>Chromosome-level genome assemblies of Cutaneotrichosporon spp. (Trichosporonales, Basidiomycota) reveal imbalanced evolution between nucleotide sequences and chromosome synteny.</title>
        <authorList>
            <person name="Kobayashi Y."/>
            <person name="Kayamori A."/>
            <person name="Aoki K."/>
            <person name="Shiwa Y."/>
            <person name="Matsutani M."/>
            <person name="Fujita N."/>
            <person name="Sugita T."/>
            <person name="Iwasaki W."/>
            <person name="Tanaka N."/>
            <person name="Takashima M."/>
        </authorList>
    </citation>
    <scope>NUCLEOTIDE SEQUENCE</scope>
    <source>
        <strain evidence="5">HIS016</strain>
    </source>
</reference>
<gene>
    <name evidence="5" type="ORF">CspeluHIS016_0500500</name>
</gene>
<evidence type="ECO:0000256" key="2">
    <source>
        <dbReference type="SAM" id="Phobius"/>
    </source>
</evidence>
<dbReference type="GO" id="GO:0055085">
    <property type="term" value="P:transmembrane transport"/>
    <property type="evidence" value="ECO:0007669"/>
    <property type="project" value="TreeGrafter"/>
</dbReference>
<organism evidence="5 6">
    <name type="scientific">Cutaneotrichosporon spelunceum</name>
    <dbReference type="NCBI Taxonomy" id="1672016"/>
    <lineage>
        <taxon>Eukaryota</taxon>
        <taxon>Fungi</taxon>
        <taxon>Dikarya</taxon>
        <taxon>Basidiomycota</taxon>
        <taxon>Agaricomycotina</taxon>
        <taxon>Tremellomycetes</taxon>
        <taxon>Trichosporonales</taxon>
        <taxon>Trichosporonaceae</taxon>
        <taxon>Cutaneotrichosporon</taxon>
    </lineage>
</organism>
<dbReference type="InterPro" id="IPR010308">
    <property type="entry name" value="TRP_C"/>
</dbReference>
<feature type="chain" id="PRO_5042087623" description="TRP C-terminal domain-containing protein" evidence="3">
    <location>
        <begin position="20"/>
        <end position="1225"/>
    </location>
</feature>
<dbReference type="PANTHER" id="PTHR31145:SF6">
    <property type="entry name" value="INTEGRAL MEMBRANE PROTEIN (AFU_ORTHOLOGUE AFUA_7G01610)"/>
    <property type="match status" value="1"/>
</dbReference>
<feature type="transmembrane region" description="Helical" evidence="2">
    <location>
        <begin position="630"/>
        <end position="649"/>
    </location>
</feature>
<sequence>MHVAALLGAVVALLPQSSATIFTPKWSNCLGSYQPVAPQQYQLLVDNVLATLVPGRQAARQNLVGDHDDVLRIDILGRALTNLKGYNETSQKLATLFTTTTEAGIMQYTSTSYACNSLWPANASAPNDGPNNFCPIDIGFPTGAYGINVSVPLYNIHALTTLRTEIHVVDASDPALSLLCLQVSVVPYEENSWPYQVFLWVPAAIAIAYWIVTWSARFAAGWVIGLDRNDQAQREAHMLKWGTMLISGLSGERLGASAALLRFVTPSLRDIVHHIQFVTMLGMIRVNWPGFFYAIVTQSAWANLVWNVSVVSNEHQSVYPTNWSAPDSMKNHITDPAHALYLNESAKPRLLDLDWTPDGMLSWARMVGLRPQDLFGTCLTLFLMLAAVIVVFSLLMWLIHWLTEAFGPDRSKQVTARSKHIPRHSSGGISATTMGSKEWNQSGDLITPKHGGLRHTGQAKATVPSRWHRTRRRFMPRGEAGAFHFSALYGNLLRLIITFHFPVTAFSIYQLSLKSASIVSKVFAALAFSVISVFIPTFILFKISRTPTGKLYDAARTLLALGTMYNVYEPEKQLYRALPLFGSLASGIVIGAGQKSGLAQTIVLIVVELASFMTTTFWSPWGQGASMGAFVFFVSVVRIASIVLTMVMAKEVNAGGTPGQWITYVILLLQAIVFIFLFLMVLTKIVEGLIRLFGRSPFDESNHPIDGGIFAAIMDLDCLNGVRGGKAAARRRRKRNSRLLQQNVSVVGSLTTQMMLDRHSQGVERMSYPLLDSDHDHGHGPRGSYMAVNNPGMSSVNDFGGRRSVSDQGSMLTLSDENRAAESWAPMSYYGNAQPLGSPSTGTTPVASPRLSGGHFNSGGPSIRVTKSDDQHQVLKHTRAYSSSAIMEELSSPSMQPTASPPMRSSSTSPGIGTVYPPTVGARPDRTVGRPPPLAISRRRSLNNITIEAEEHERANSHKRRSWSSGNWFTKSSSGLNVADDSGSDDEPGPPGPARRRARLSQGDLLDEVYQQPPPSRGWKALFSRKNRTMDEQERTENSVRKAVAMNVSGAILAGVDAPPLPRGPSTFKVQRKGMGRGMPTPRPPRSDSGEMTSAPLLTAPPRSFNVRRKGDGPDRLPTPSGSSMSHLIKEEDEEFIASGPPSSYHGLPSSYHDTRQHHRPSVTSFGSNEMLHDGRGPNSGRRISQGPSPASTPVPGVSERRPRPESEDSLGYSAAMFVPLNDRS</sequence>
<accession>A0AAD3TW42</accession>
<feature type="compositionally biased region" description="Polar residues" evidence="1">
    <location>
        <begin position="835"/>
        <end position="846"/>
    </location>
</feature>
<feature type="transmembrane region" description="Helical" evidence="2">
    <location>
        <begin position="481"/>
        <end position="502"/>
    </location>
</feature>
<feature type="transmembrane region" description="Helical" evidence="2">
    <location>
        <begin position="661"/>
        <end position="682"/>
    </location>
</feature>
<feature type="compositionally biased region" description="Basic and acidic residues" evidence="1">
    <location>
        <begin position="1028"/>
        <end position="1039"/>
    </location>
</feature>
<dbReference type="GO" id="GO:0016020">
    <property type="term" value="C:membrane"/>
    <property type="evidence" value="ECO:0007669"/>
    <property type="project" value="TreeGrafter"/>
</dbReference>
<dbReference type="EMBL" id="BTCM01000005">
    <property type="protein sequence ID" value="GMK58018.1"/>
    <property type="molecule type" value="Genomic_DNA"/>
</dbReference>
<evidence type="ECO:0000256" key="1">
    <source>
        <dbReference type="SAM" id="MobiDB-lite"/>
    </source>
</evidence>
<evidence type="ECO:0000313" key="5">
    <source>
        <dbReference type="EMBL" id="GMK58018.1"/>
    </source>
</evidence>
<evidence type="ECO:0000259" key="4">
    <source>
        <dbReference type="Pfam" id="PF06011"/>
    </source>
</evidence>
<keyword evidence="2" id="KW-1133">Transmembrane helix</keyword>
<feature type="transmembrane region" description="Helical" evidence="2">
    <location>
        <begin position="598"/>
        <end position="618"/>
    </location>
</feature>
<feature type="compositionally biased region" description="Polar residues" evidence="1">
    <location>
        <begin position="888"/>
        <end position="911"/>
    </location>
</feature>